<keyword evidence="3" id="KW-1185">Reference proteome</keyword>
<gene>
    <name evidence="2" type="ORF">BDV96DRAFT_598546</name>
</gene>
<protein>
    <recommendedName>
        <fullName evidence="1">SRR1-like domain-containing protein</fullName>
    </recommendedName>
</protein>
<feature type="domain" description="SRR1-like" evidence="1">
    <location>
        <begin position="146"/>
        <end position="282"/>
    </location>
</feature>
<reference evidence="2" key="1">
    <citation type="journal article" date="2020" name="Stud. Mycol.">
        <title>101 Dothideomycetes genomes: a test case for predicting lifestyles and emergence of pathogens.</title>
        <authorList>
            <person name="Haridas S."/>
            <person name="Albert R."/>
            <person name="Binder M."/>
            <person name="Bloem J."/>
            <person name="Labutti K."/>
            <person name="Salamov A."/>
            <person name="Andreopoulos B."/>
            <person name="Baker S."/>
            <person name="Barry K."/>
            <person name="Bills G."/>
            <person name="Bluhm B."/>
            <person name="Cannon C."/>
            <person name="Castanera R."/>
            <person name="Culley D."/>
            <person name="Daum C."/>
            <person name="Ezra D."/>
            <person name="Gonzalez J."/>
            <person name="Henrissat B."/>
            <person name="Kuo A."/>
            <person name="Liang C."/>
            <person name="Lipzen A."/>
            <person name="Lutzoni F."/>
            <person name="Magnuson J."/>
            <person name="Mondo S."/>
            <person name="Nolan M."/>
            <person name="Ohm R."/>
            <person name="Pangilinan J."/>
            <person name="Park H.-J."/>
            <person name="Ramirez L."/>
            <person name="Alfaro M."/>
            <person name="Sun H."/>
            <person name="Tritt A."/>
            <person name="Yoshinaga Y."/>
            <person name="Zwiers L.-H."/>
            <person name="Turgeon B."/>
            <person name="Goodwin S."/>
            <person name="Spatafora J."/>
            <person name="Crous P."/>
            <person name="Grigoriev I."/>
        </authorList>
    </citation>
    <scope>NUCLEOTIDE SEQUENCE</scope>
    <source>
        <strain evidence="2">CBS 627.86</strain>
    </source>
</reference>
<evidence type="ECO:0000313" key="3">
    <source>
        <dbReference type="Proteomes" id="UP000799770"/>
    </source>
</evidence>
<name>A0A6A5ZBS3_9PLEO</name>
<dbReference type="PANTHER" id="PTHR42080:SF1">
    <property type="entry name" value="SRR1-LIKE DOMAIN-CONTAINING PROTEIN"/>
    <property type="match status" value="1"/>
</dbReference>
<dbReference type="InterPro" id="IPR012942">
    <property type="entry name" value="SRR1-like"/>
</dbReference>
<sequence>MSDPELAQLFEYVYGKPIFTRLVFEQAHRAANRVRDGTEKYHICDVRGQMHKVRVDKEYEEGCNVQLRYRTYLEMAKLTRALTRTEGETTEEELTLTDTGARIVCPITLVCTEPVPPESTPMKLTEWKQNWFSSQDHANLVKCIADKKNLSEVTKIICFGLGSPTNNSGYEEVDRERCSIQHLAVCAIAEQLKSRGDSSIKIFAQDPVYNGRDKEDLTTFHPPIEVMDDAKALLEIDEHTIVVSIGTGFPLRQIVADLYEESGKCPTGVWWNDFYDMEGADPPSRKVKKMMEKYEVAWKPVSDGKKNWLAPSMLAWRTS</sequence>
<dbReference type="Pfam" id="PF07985">
    <property type="entry name" value="SRR1"/>
    <property type="match status" value="1"/>
</dbReference>
<dbReference type="EMBL" id="ML977320">
    <property type="protein sequence ID" value="KAF2116676.1"/>
    <property type="molecule type" value="Genomic_DNA"/>
</dbReference>
<organism evidence="2 3">
    <name type="scientific">Lophiotrema nucula</name>
    <dbReference type="NCBI Taxonomy" id="690887"/>
    <lineage>
        <taxon>Eukaryota</taxon>
        <taxon>Fungi</taxon>
        <taxon>Dikarya</taxon>
        <taxon>Ascomycota</taxon>
        <taxon>Pezizomycotina</taxon>
        <taxon>Dothideomycetes</taxon>
        <taxon>Pleosporomycetidae</taxon>
        <taxon>Pleosporales</taxon>
        <taxon>Lophiotremataceae</taxon>
        <taxon>Lophiotrema</taxon>
    </lineage>
</organism>
<evidence type="ECO:0000259" key="1">
    <source>
        <dbReference type="Pfam" id="PF07985"/>
    </source>
</evidence>
<dbReference type="AlphaFoldDB" id="A0A6A5ZBS3"/>
<proteinExistence type="predicted"/>
<dbReference type="Proteomes" id="UP000799770">
    <property type="component" value="Unassembled WGS sequence"/>
</dbReference>
<dbReference type="PANTHER" id="PTHR42080">
    <property type="entry name" value="SRR1 DOMAIN-CONTAINING PROTEIN"/>
    <property type="match status" value="1"/>
</dbReference>
<dbReference type="OrthoDB" id="5230585at2759"/>
<evidence type="ECO:0000313" key="2">
    <source>
        <dbReference type="EMBL" id="KAF2116676.1"/>
    </source>
</evidence>
<accession>A0A6A5ZBS3</accession>